<keyword evidence="1" id="KW-0805">Transcription regulation</keyword>
<dbReference type="AlphaFoldDB" id="A0A0E2HFM6"/>
<evidence type="ECO:0000256" key="3">
    <source>
        <dbReference type="ARBA" id="ARBA00023163"/>
    </source>
</evidence>
<evidence type="ECO:0000256" key="1">
    <source>
        <dbReference type="ARBA" id="ARBA00023015"/>
    </source>
</evidence>
<dbReference type="PATRIC" id="fig|999408.3.peg.650"/>
<dbReference type="PROSITE" id="PS51000">
    <property type="entry name" value="HTH_DEOR_2"/>
    <property type="match status" value="1"/>
</dbReference>
<dbReference type="InterPro" id="IPR011991">
    <property type="entry name" value="ArsR-like_HTH"/>
</dbReference>
<dbReference type="HOGENOM" id="CLU_060699_1_3_9"/>
<dbReference type="PANTHER" id="PTHR30363:SF56">
    <property type="entry name" value="TRANSCRIPTIONAL REGULATOR, DEOR FAMILY"/>
    <property type="match status" value="1"/>
</dbReference>
<dbReference type="SUPFAM" id="SSF100950">
    <property type="entry name" value="NagB/RpiA/CoA transferase-like"/>
    <property type="match status" value="1"/>
</dbReference>
<dbReference type="PANTHER" id="PTHR30363">
    <property type="entry name" value="HTH-TYPE TRANSCRIPTIONAL REGULATOR SRLR-RELATED"/>
    <property type="match status" value="1"/>
</dbReference>
<dbReference type="Gene3D" id="1.10.10.10">
    <property type="entry name" value="Winged helix-like DNA-binding domain superfamily/Winged helix DNA-binding domain"/>
    <property type="match status" value="1"/>
</dbReference>
<reference evidence="5 6" key="1">
    <citation type="submission" date="2013-01" db="EMBL/GenBank/DDBJ databases">
        <title>The Genome Sequence of Clostridium clostridioforme 90A8.</title>
        <authorList>
            <consortium name="The Broad Institute Genome Sequencing Platform"/>
            <person name="Earl A."/>
            <person name="Ward D."/>
            <person name="Feldgarden M."/>
            <person name="Gevers D."/>
            <person name="Courvalin P."/>
            <person name="Lambert T."/>
            <person name="Walker B."/>
            <person name="Young S.K."/>
            <person name="Zeng Q."/>
            <person name="Gargeya S."/>
            <person name="Fitzgerald M."/>
            <person name="Haas B."/>
            <person name="Abouelleil A."/>
            <person name="Alvarado L."/>
            <person name="Arachchi H.M."/>
            <person name="Berlin A.M."/>
            <person name="Chapman S.B."/>
            <person name="Dewar J."/>
            <person name="Goldberg J."/>
            <person name="Griggs A."/>
            <person name="Gujja S."/>
            <person name="Hansen M."/>
            <person name="Howarth C."/>
            <person name="Imamovic A."/>
            <person name="Larimer J."/>
            <person name="McCowan C."/>
            <person name="Murphy C."/>
            <person name="Neiman D."/>
            <person name="Pearson M."/>
            <person name="Priest M."/>
            <person name="Roberts A."/>
            <person name="Saif S."/>
            <person name="Shea T."/>
            <person name="Sisk P."/>
            <person name="Sykes S."/>
            <person name="Wortman J."/>
            <person name="Nusbaum C."/>
            <person name="Birren B."/>
        </authorList>
    </citation>
    <scope>NUCLEOTIDE SEQUENCE [LARGE SCALE GENOMIC DNA]</scope>
    <source>
        <strain evidence="5 6">90A8</strain>
    </source>
</reference>
<comment type="caution">
    <text evidence="5">The sequence shown here is derived from an EMBL/GenBank/DDBJ whole genome shotgun (WGS) entry which is preliminary data.</text>
</comment>
<name>A0A0E2HFM6_9FIRM</name>
<dbReference type="GeneID" id="57962528"/>
<dbReference type="InterPro" id="IPR037171">
    <property type="entry name" value="NagB/RpiA_transferase-like"/>
</dbReference>
<dbReference type="Pfam" id="PF08220">
    <property type="entry name" value="HTH_DeoR"/>
    <property type="match status" value="1"/>
</dbReference>
<dbReference type="RefSeq" id="WP_002586720.1">
    <property type="nucleotide sequence ID" value="NZ_KB850987.1"/>
</dbReference>
<evidence type="ECO:0000313" key="5">
    <source>
        <dbReference type="EMBL" id="ENZ19224.1"/>
    </source>
</evidence>
<dbReference type="CDD" id="cd00090">
    <property type="entry name" value="HTH_ARSR"/>
    <property type="match status" value="1"/>
</dbReference>
<protein>
    <submittedName>
        <fullName evidence="5">DeoR family transcriptional regulator</fullName>
    </submittedName>
</protein>
<dbReference type="InterPro" id="IPR018356">
    <property type="entry name" value="Tscrpt_reg_HTH_DeoR_CS"/>
</dbReference>
<accession>A0A0E2HFM6</accession>
<proteinExistence type="predicted"/>
<dbReference type="GO" id="GO:0003700">
    <property type="term" value="F:DNA-binding transcription factor activity"/>
    <property type="evidence" value="ECO:0007669"/>
    <property type="project" value="InterPro"/>
</dbReference>
<gene>
    <name evidence="5" type="ORF">HMPREF1090_00608</name>
</gene>
<evidence type="ECO:0000259" key="4">
    <source>
        <dbReference type="PROSITE" id="PS51000"/>
    </source>
</evidence>
<keyword evidence="3" id="KW-0804">Transcription</keyword>
<dbReference type="Proteomes" id="UP000013085">
    <property type="component" value="Unassembled WGS sequence"/>
</dbReference>
<dbReference type="InterPro" id="IPR001034">
    <property type="entry name" value="DeoR_HTH"/>
</dbReference>
<dbReference type="PROSITE" id="PS00894">
    <property type="entry name" value="HTH_DEOR_1"/>
    <property type="match status" value="1"/>
</dbReference>
<sequence length="236" mass="26241">MVPELRKEEILKSIKKRDISYIKDLAAELNISLSTVRRDVAALEQEGSVIVMRGGAVKYKAEDFDEPVVKKKLIHSEEKEIIARKAAALVEDGDCVYVDSGTTTVGMLKYLQGKRITIVSSSTELLDNLPVKNAKCILLGGEVRDDLESVLGALTEKMISDMYFDKAFIGANGYIPDGGIYTYDDREARKKVIVKDHSKAVYVLMDTSKKNKYAFSKVFDLGEAVLITEEEDSEDS</sequence>
<organism evidence="5 6">
    <name type="scientific">[Clostridium] clostridioforme 90A8</name>
    <dbReference type="NCBI Taxonomy" id="999408"/>
    <lineage>
        <taxon>Bacteria</taxon>
        <taxon>Bacillati</taxon>
        <taxon>Bacillota</taxon>
        <taxon>Clostridia</taxon>
        <taxon>Lachnospirales</taxon>
        <taxon>Lachnospiraceae</taxon>
        <taxon>Enterocloster</taxon>
    </lineage>
</organism>
<evidence type="ECO:0000256" key="2">
    <source>
        <dbReference type="ARBA" id="ARBA00023125"/>
    </source>
</evidence>
<dbReference type="GO" id="GO:0003677">
    <property type="term" value="F:DNA binding"/>
    <property type="evidence" value="ECO:0007669"/>
    <property type="project" value="UniProtKB-KW"/>
</dbReference>
<dbReference type="InterPro" id="IPR014036">
    <property type="entry name" value="DeoR-like_C"/>
</dbReference>
<keyword evidence="2" id="KW-0238">DNA-binding</keyword>
<dbReference type="SMART" id="SM01134">
    <property type="entry name" value="DeoRC"/>
    <property type="match status" value="1"/>
</dbReference>
<feature type="domain" description="HTH deoR-type" evidence="4">
    <location>
        <begin position="3"/>
        <end position="58"/>
    </location>
</feature>
<dbReference type="InterPro" id="IPR050313">
    <property type="entry name" value="Carb_Metab_HTH_regulators"/>
</dbReference>
<dbReference type="InterPro" id="IPR036390">
    <property type="entry name" value="WH_DNA-bd_sf"/>
</dbReference>
<dbReference type="InterPro" id="IPR036388">
    <property type="entry name" value="WH-like_DNA-bd_sf"/>
</dbReference>
<dbReference type="Gene3D" id="3.40.50.1360">
    <property type="match status" value="1"/>
</dbReference>
<dbReference type="SUPFAM" id="SSF46785">
    <property type="entry name" value="Winged helix' DNA-binding domain"/>
    <property type="match status" value="1"/>
</dbReference>
<evidence type="ECO:0000313" key="6">
    <source>
        <dbReference type="Proteomes" id="UP000013085"/>
    </source>
</evidence>
<dbReference type="EMBL" id="AGYR01000005">
    <property type="protein sequence ID" value="ENZ19224.1"/>
    <property type="molecule type" value="Genomic_DNA"/>
</dbReference>
<dbReference type="Pfam" id="PF00455">
    <property type="entry name" value="DeoRC"/>
    <property type="match status" value="1"/>
</dbReference>
<dbReference type="SMART" id="SM00420">
    <property type="entry name" value="HTH_DEOR"/>
    <property type="match status" value="1"/>
</dbReference>